<gene>
    <name evidence="4" type="ORF">SAMN04487969_10376</name>
</gene>
<evidence type="ECO:0000259" key="3">
    <source>
        <dbReference type="PROSITE" id="PS51724"/>
    </source>
</evidence>
<feature type="compositionally biased region" description="Basic and acidic residues" evidence="1">
    <location>
        <begin position="1"/>
        <end position="10"/>
    </location>
</feature>
<dbReference type="AlphaFoldDB" id="A0A1I2B191"/>
<keyword evidence="2" id="KW-0812">Transmembrane</keyword>
<reference evidence="5" key="1">
    <citation type="submission" date="2016-10" db="EMBL/GenBank/DDBJ databases">
        <authorList>
            <person name="Varghese N."/>
            <person name="Submissions S."/>
        </authorList>
    </citation>
    <scope>NUCLEOTIDE SEQUENCE [LARGE SCALE GENOMIC DNA]</scope>
    <source>
        <strain evidence="5">CGMCC 1.10223</strain>
    </source>
</reference>
<name>A0A1I2B191_9BACL</name>
<feature type="compositionally biased region" description="Polar residues" evidence="1">
    <location>
        <begin position="163"/>
        <end position="173"/>
    </location>
</feature>
<keyword evidence="5" id="KW-1185">Reference proteome</keyword>
<feature type="region of interest" description="Disordered" evidence="1">
    <location>
        <begin position="163"/>
        <end position="196"/>
    </location>
</feature>
<dbReference type="PROSITE" id="PS51724">
    <property type="entry name" value="SPOR"/>
    <property type="match status" value="1"/>
</dbReference>
<feature type="compositionally biased region" description="Low complexity" evidence="1">
    <location>
        <begin position="250"/>
        <end position="260"/>
    </location>
</feature>
<keyword evidence="2" id="KW-1133">Transmembrane helix</keyword>
<dbReference type="EMBL" id="FONN01000003">
    <property type="protein sequence ID" value="SFE49668.1"/>
    <property type="molecule type" value="Genomic_DNA"/>
</dbReference>
<evidence type="ECO:0000256" key="1">
    <source>
        <dbReference type="SAM" id="MobiDB-lite"/>
    </source>
</evidence>
<feature type="region of interest" description="Disordered" evidence="1">
    <location>
        <begin position="95"/>
        <end position="121"/>
    </location>
</feature>
<organism evidence="4 5">
    <name type="scientific">Paenibacillus algorifonticola</name>
    <dbReference type="NCBI Taxonomy" id="684063"/>
    <lineage>
        <taxon>Bacteria</taxon>
        <taxon>Bacillati</taxon>
        <taxon>Bacillota</taxon>
        <taxon>Bacilli</taxon>
        <taxon>Bacillales</taxon>
        <taxon>Paenibacillaceae</taxon>
        <taxon>Paenibacillus</taxon>
    </lineage>
</organism>
<dbReference type="InterPro" id="IPR036680">
    <property type="entry name" value="SPOR-like_sf"/>
</dbReference>
<dbReference type="Proteomes" id="UP000183410">
    <property type="component" value="Unassembled WGS sequence"/>
</dbReference>
<feature type="domain" description="SPOR" evidence="3">
    <location>
        <begin position="294"/>
        <end position="370"/>
    </location>
</feature>
<accession>A0A1I2B191</accession>
<dbReference type="GO" id="GO:0042834">
    <property type="term" value="F:peptidoglycan binding"/>
    <property type="evidence" value="ECO:0007669"/>
    <property type="project" value="InterPro"/>
</dbReference>
<evidence type="ECO:0000313" key="5">
    <source>
        <dbReference type="Proteomes" id="UP000183410"/>
    </source>
</evidence>
<feature type="transmembrane region" description="Helical" evidence="2">
    <location>
        <begin position="213"/>
        <end position="240"/>
    </location>
</feature>
<dbReference type="SUPFAM" id="SSF110997">
    <property type="entry name" value="Sporulation related repeat"/>
    <property type="match status" value="1"/>
</dbReference>
<feature type="region of interest" description="Disordered" evidence="1">
    <location>
        <begin position="250"/>
        <end position="282"/>
    </location>
</feature>
<evidence type="ECO:0000256" key="2">
    <source>
        <dbReference type="SAM" id="Phobius"/>
    </source>
</evidence>
<feature type="region of interest" description="Disordered" evidence="1">
    <location>
        <begin position="1"/>
        <end position="33"/>
    </location>
</feature>
<proteinExistence type="predicted"/>
<keyword evidence="2" id="KW-0472">Membrane</keyword>
<sequence length="498" mass="53704">MRQGENDMNSKNRITYRFDQAGQASRTENKQMAAVQTAVETPAASAQQGASEQGDFAEVIPLYKNTAPYSDTQFSPWSSHVEEDMDQLEQLIRESDSLSSAESKTKPANRIRSHDDSPISLKTPRQMVDKELLAGDSEEQHQLDEKLAVPLYNDYPQQQVPFSGDLNRTSEATEQGPENARYGWANDSERHSPELELGNRPVRSIRRLGHSPSWINVFLSVAGALATGALFGYLLLSLFLDSSSLSSSHSGGGQSSAVSGNPASQNAENGLGTGAGVGNSGSAEAPLETVELAIQPQAYHLLQYGVFSNSEGREAAMEELASKGLAAAAATTADDYRVYAGMAGDRSRAIALSKMLPGTEVYVKELIIQAPQQFPFTGKATDANSFFEQTNALVSMLDDLALAQLEQPVLAPLGETAAKGWRAEHQKWTLSIKAMESGIQGEAGKASMGAVVQAVNTAASSLTEYDKNPSQAHLWSVQRALMEAILAQKTWFETIRAL</sequence>
<dbReference type="InterPro" id="IPR007730">
    <property type="entry name" value="SPOR-like_dom"/>
</dbReference>
<protein>
    <recommendedName>
        <fullName evidence="3">SPOR domain-containing protein</fullName>
    </recommendedName>
</protein>
<evidence type="ECO:0000313" key="4">
    <source>
        <dbReference type="EMBL" id="SFE49668.1"/>
    </source>
</evidence>